<reference evidence="5" key="1">
    <citation type="submission" date="2022-03" db="EMBL/GenBank/DDBJ databases">
        <title>A functionally conserved STORR gene fusion in Papaver species that diverged 16.8 million years ago.</title>
        <authorList>
            <person name="Catania T."/>
        </authorList>
    </citation>
    <scope>NUCLEOTIDE SEQUENCE</scope>
    <source>
        <strain evidence="5">S-191538</strain>
    </source>
</reference>
<evidence type="ECO:0000313" key="6">
    <source>
        <dbReference type="Proteomes" id="UP001177140"/>
    </source>
</evidence>
<proteinExistence type="inferred from homology"/>
<evidence type="ECO:0000256" key="2">
    <source>
        <dbReference type="RuleBase" id="RU369065"/>
    </source>
</evidence>
<dbReference type="PROSITE" id="PS51320">
    <property type="entry name" value="TIFY"/>
    <property type="match status" value="1"/>
</dbReference>
<comment type="function">
    <text evidence="2">Repressor of jasmonate responses.</text>
</comment>
<keyword evidence="2" id="KW-0539">Nucleus</keyword>
<dbReference type="GO" id="GO:0009611">
    <property type="term" value="P:response to wounding"/>
    <property type="evidence" value="ECO:0007669"/>
    <property type="project" value="UniProtKB-UniRule"/>
</dbReference>
<evidence type="ECO:0000256" key="1">
    <source>
        <dbReference type="ARBA" id="ARBA00008614"/>
    </source>
</evidence>
<gene>
    <name evidence="5" type="ORF">MKW94_007348</name>
</gene>
<dbReference type="PANTHER" id="PTHR33077">
    <property type="entry name" value="PROTEIN TIFY 4A-RELATED-RELATED"/>
    <property type="match status" value="1"/>
</dbReference>
<dbReference type="GO" id="GO:2000022">
    <property type="term" value="P:regulation of jasmonic acid mediated signaling pathway"/>
    <property type="evidence" value="ECO:0007669"/>
    <property type="project" value="UniProtKB-UniRule"/>
</dbReference>
<name>A0AA41RVI2_PAPNU</name>
<evidence type="ECO:0000259" key="4">
    <source>
        <dbReference type="PROSITE" id="PS51320"/>
    </source>
</evidence>
<feature type="domain" description="Tify" evidence="4">
    <location>
        <begin position="81"/>
        <end position="116"/>
    </location>
</feature>
<feature type="region of interest" description="Disordered" evidence="3">
    <location>
        <begin position="188"/>
        <end position="220"/>
    </location>
</feature>
<keyword evidence="6" id="KW-1185">Reference proteome</keyword>
<organism evidence="5 6">
    <name type="scientific">Papaver nudicaule</name>
    <name type="common">Iceland poppy</name>
    <dbReference type="NCBI Taxonomy" id="74823"/>
    <lineage>
        <taxon>Eukaryota</taxon>
        <taxon>Viridiplantae</taxon>
        <taxon>Streptophyta</taxon>
        <taxon>Embryophyta</taxon>
        <taxon>Tracheophyta</taxon>
        <taxon>Spermatophyta</taxon>
        <taxon>Magnoliopsida</taxon>
        <taxon>Ranunculales</taxon>
        <taxon>Papaveraceae</taxon>
        <taxon>Papaveroideae</taxon>
        <taxon>Papaver</taxon>
    </lineage>
</organism>
<dbReference type="InterPro" id="IPR018467">
    <property type="entry name" value="CCT_CS"/>
</dbReference>
<dbReference type="AlphaFoldDB" id="A0AA41RVI2"/>
<dbReference type="EMBL" id="JAJJMA010014355">
    <property type="protein sequence ID" value="MCL7022733.1"/>
    <property type="molecule type" value="Genomic_DNA"/>
</dbReference>
<keyword evidence="2" id="KW-1184">Jasmonic acid signaling pathway</keyword>
<protein>
    <recommendedName>
        <fullName evidence="2">Protein TIFY</fullName>
    </recommendedName>
    <alternativeName>
        <fullName evidence="2">Jasmonate ZIM domain-containing protein</fullName>
    </alternativeName>
</protein>
<dbReference type="InterPro" id="IPR010399">
    <property type="entry name" value="Tify_dom"/>
</dbReference>
<comment type="domain">
    <text evidence="2">The jas domain is required for interaction with COI1.</text>
</comment>
<dbReference type="GO" id="GO:0005634">
    <property type="term" value="C:nucleus"/>
    <property type="evidence" value="ECO:0007669"/>
    <property type="project" value="UniProtKB-SubCell"/>
</dbReference>
<dbReference type="SMART" id="SM00979">
    <property type="entry name" value="TIFY"/>
    <property type="match status" value="1"/>
</dbReference>
<evidence type="ECO:0000313" key="5">
    <source>
        <dbReference type="EMBL" id="MCL7022733.1"/>
    </source>
</evidence>
<evidence type="ECO:0000256" key="3">
    <source>
        <dbReference type="SAM" id="MobiDB-lite"/>
    </source>
</evidence>
<comment type="similarity">
    <text evidence="1 2">Belongs to the TIFY/JAZ family.</text>
</comment>
<dbReference type="PANTHER" id="PTHR33077:SF133">
    <property type="entry name" value="PROTEIN TIFY"/>
    <property type="match status" value="1"/>
</dbReference>
<accession>A0AA41RVI2</accession>
<dbReference type="InterPro" id="IPR040390">
    <property type="entry name" value="TIFY/JAZ"/>
</dbReference>
<sequence length="220" mass="23778">MASSSSAAQEVLKSKNFSNTCNLLSQYLKENKGAAMNLASAAEASPMVTSSSVHNREVKSMDLFPQHAGVSLTPNTVEIENTSESAQMTIFYGGRIVVLDNLAADKAKQVLGFAKNISIESNNVVAPTNDLIRKDLMPPPRPQQQQKQQPIVSGFSSLYKTAVDVPAAKNSSLQRFLAKRKERISARAPYQVMASSSSSTPEDSQAQANNIDESKTWLGL</sequence>
<feature type="compositionally biased region" description="Polar residues" evidence="3">
    <location>
        <begin position="193"/>
        <end position="211"/>
    </location>
</feature>
<comment type="subcellular location">
    <subcellularLocation>
        <location evidence="2">Nucleus</location>
    </subcellularLocation>
</comment>
<comment type="caution">
    <text evidence="5">The sequence shown here is derived from an EMBL/GenBank/DDBJ whole genome shotgun (WGS) entry which is preliminary data.</text>
</comment>
<dbReference type="Proteomes" id="UP001177140">
    <property type="component" value="Unassembled WGS sequence"/>
</dbReference>
<dbReference type="Pfam" id="PF09425">
    <property type="entry name" value="Jas_motif"/>
    <property type="match status" value="1"/>
</dbReference>
<dbReference type="GO" id="GO:0031347">
    <property type="term" value="P:regulation of defense response"/>
    <property type="evidence" value="ECO:0007669"/>
    <property type="project" value="UniProtKB-UniRule"/>
</dbReference>
<dbReference type="Pfam" id="PF06200">
    <property type="entry name" value="tify"/>
    <property type="match status" value="1"/>
</dbReference>